<name>A0AA39VFK1_ACESA</name>
<proteinExistence type="predicted"/>
<protein>
    <submittedName>
        <fullName evidence="1">Uncharacterized protein</fullName>
    </submittedName>
</protein>
<accession>A0AA39VFK1</accession>
<comment type="caution">
    <text evidence="1">The sequence shown here is derived from an EMBL/GenBank/DDBJ whole genome shotgun (WGS) entry which is preliminary data.</text>
</comment>
<keyword evidence="2" id="KW-1185">Reference proteome</keyword>
<reference evidence="1" key="2">
    <citation type="submission" date="2023-06" db="EMBL/GenBank/DDBJ databases">
        <authorList>
            <person name="Swenson N.G."/>
            <person name="Wegrzyn J.L."/>
            <person name="Mcevoy S.L."/>
        </authorList>
    </citation>
    <scope>NUCLEOTIDE SEQUENCE</scope>
    <source>
        <strain evidence="1">NS2018</strain>
        <tissue evidence="1">Leaf</tissue>
    </source>
</reference>
<organism evidence="1 2">
    <name type="scientific">Acer saccharum</name>
    <name type="common">Sugar maple</name>
    <dbReference type="NCBI Taxonomy" id="4024"/>
    <lineage>
        <taxon>Eukaryota</taxon>
        <taxon>Viridiplantae</taxon>
        <taxon>Streptophyta</taxon>
        <taxon>Embryophyta</taxon>
        <taxon>Tracheophyta</taxon>
        <taxon>Spermatophyta</taxon>
        <taxon>Magnoliopsida</taxon>
        <taxon>eudicotyledons</taxon>
        <taxon>Gunneridae</taxon>
        <taxon>Pentapetalae</taxon>
        <taxon>rosids</taxon>
        <taxon>malvids</taxon>
        <taxon>Sapindales</taxon>
        <taxon>Sapindaceae</taxon>
        <taxon>Hippocastanoideae</taxon>
        <taxon>Acereae</taxon>
        <taxon>Acer</taxon>
    </lineage>
</organism>
<dbReference type="AlphaFoldDB" id="A0AA39VFK1"/>
<reference evidence="1" key="1">
    <citation type="journal article" date="2022" name="Plant J.">
        <title>Strategies of tolerance reflected in two North American maple genomes.</title>
        <authorList>
            <person name="McEvoy S.L."/>
            <person name="Sezen U.U."/>
            <person name="Trouern-Trend A."/>
            <person name="McMahon S.M."/>
            <person name="Schaberg P.G."/>
            <person name="Yang J."/>
            <person name="Wegrzyn J.L."/>
            <person name="Swenson N.G."/>
        </authorList>
    </citation>
    <scope>NUCLEOTIDE SEQUENCE</scope>
    <source>
        <strain evidence="1">NS2018</strain>
    </source>
</reference>
<sequence>MCAALLSRKAAKHGRRGSMVSSRQALPIRLLLLSHSSLLHFCIFFSLPFPSGTASKSLRGFYICGGSSRVGADAILIIPDGFYRFECHFGLNEFLGFCDLGRVGLVDLKDLFFWLRLVADKMLKLLDFSIVWYMKLLMLINTNKFSRDFSTKQARGLLGKIQAFKDGEEAGNHEDQITELIGT</sequence>
<dbReference type="EMBL" id="JAUESC010000385">
    <property type="protein sequence ID" value="KAK0578187.1"/>
    <property type="molecule type" value="Genomic_DNA"/>
</dbReference>
<evidence type="ECO:0000313" key="2">
    <source>
        <dbReference type="Proteomes" id="UP001168877"/>
    </source>
</evidence>
<dbReference type="Proteomes" id="UP001168877">
    <property type="component" value="Unassembled WGS sequence"/>
</dbReference>
<evidence type="ECO:0000313" key="1">
    <source>
        <dbReference type="EMBL" id="KAK0578187.1"/>
    </source>
</evidence>
<gene>
    <name evidence="1" type="ORF">LWI29_006493</name>
</gene>